<dbReference type="PANTHER" id="PTHR13586">
    <property type="entry name" value="SCD6 PROTEIN-RELATED"/>
    <property type="match status" value="1"/>
</dbReference>
<dbReference type="InterPro" id="IPR025609">
    <property type="entry name" value="Lsm14-like_N"/>
</dbReference>
<evidence type="ECO:0000256" key="3">
    <source>
        <dbReference type="SAM" id="MobiDB-lite"/>
    </source>
</evidence>
<evidence type="ECO:0000313" key="7">
    <source>
        <dbReference type="Proteomes" id="UP000243217"/>
    </source>
</evidence>
<dbReference type="Pfam" id="PF12701">
    <property type="entry name" value="LSM14"/>
    <property type="match status" value="1"/>
</dbReference>
<dbReference type="InterPro" id="IPR010920">
    <property type="entry name" value="LSM_dom_sf"/>
</dbReference>
<feature type="domain" description="FFD box profile" evidence="4">
    <location>
        <begin position="255"/>
        <end position="270"/>
    </location>
</feature>
<feature type="region of interest" description="Disordered" evidence="3">
    <location>
        <begin position="296"/>
        <end position="371"/>
    </location>
</feature>
<dbReference type="CDD" id="cd01736">
    <property type="entry name" value="LSm14_N"/>
    <property type="match status" value="1"/>
</dbReference>
<dbReference type="EMBL" id="JNBS01002291">
    <property type="protein sequence ID" value="OQR92897.1"/>
    <property type="molecule type" value="Genomic_DNA"/>
</dbReference>
<evidence type="ECO:0000256" key="2">
    <source>
        <dbReference type="PROSITE-ProRule" id="PRU00869"/>
    </source>
</evidence>
<dbReference type="AlphaFoldDB" id="A0A1V9Z4Q3"/>
<dbReference type="GO" id="GO:0033962">
    <property type="term" value="P:P-body assembly"/>
    <property type="evidence" value="ECO:0007669"/>
    <property type="project" value="TreeGrafter"/>
</dbReference>
<protein>
    <recommendedName>
        <fullName evidence="8">DFDF domain-containing protein</fullName>
    </recommendedName>
</protein>
<dbReference type="GO" id="GO:0003729">
    <property type="term" value="F:mRNA binding"/>
    <property type="evidence" value="ECO:0007669"/>
    <property type="project" value="TreeGrafter"/>
</dbReference>
<proteinExistence type="predicted"/>
<evidence type="ECO:0000313" key="6">
    <source>
        <dbReference type="EMBL" id="OQR92897.1"/>
    </source>
</evidence>
<name>A0A1V9Z4Q3_9STRA</name>
<sequence length="371" mass="40838">MSEPKSEGIPYIGSRISLISKTDIRYEGLLFNIDTRQSMVALQNVRSFGTEGRRPDHIPPSDTVLQYATFKASEIKDLHVCEAAAPMPPPPPMQYQPPPPMPRQPPVPESQPPLPPAPRAVSPKAAPASSTLLTPGAMSNAQQAVPKPLPVQQQSPASAVPELANVEPKQVQVNSTPSPRQPIRHEAESHRTIPGMGGHLLKRKERRIGGDTSMTESELAADFDFSVGLHDFNKEQEYNKMSMDNADAVRPVLKGSYQKSSFFDTISCDALDRLEGVNGRMRAHEERKLNTETFGAVGLNNRRSYRGGRSGGRGNNRNRNNNNSNSGNSSQTHNVFPNNRNGNGGRGQQRHYNNSGRGQQRQQVYQPRDQA</sequence>
<dbReference type="SMART" id="SM01199">
    <property type="entry name" value="FDF"/>
    <property type="match status" value="1"/>
</dbReference>
<dbReference type="GO" id="GO:0000932">
    <property type="term" value="C:P-body"/>
    <property type="evidence" value="ECO:0007669"/>
    <property type="project" value="TreeGrafter"/>
</dbReference>
<comment type="caution">
    <text evidence="6">The sequence shown here is derived from an EMBL/GenBank/DDBJ whole genome shotgun (WGS) entry which is preliminary data.</text>
</comment>
<dbReference type="Proteomes" id="UP000243217">
    <property type="component" value="Unassembled WGS sequence"/>
</dbReference>
<feature type="compositionally biased region" description="Polar residues" evidence="3">
    <location>
        <begin position="128"/>
        <end position="143"/>
    </location>
</feature>
<dbReference type="STRING" id="74557.A0A1V9Z4Q3"/>
<feature type="compositionally biased region" description="Low complexity" evidence="3">
    <location>
        <begin position="357"/>
        <end position="371"/>
    </location>
</feature>
<keyword evidence="7" id="KW-1185">Reference proteome</keyword>
<accession>A0A1V9Z4Q3</accession>
<gene>
    <name evidence="6" type="ORF">THRCLA_08587</name>
</gene>
<dbReference type="InterPro" id="IPR019050">
    <property type="entry name" value="FDF_dom"/>
</dbReference>
<dbReference type="SUPFAM" id="SSF50182">
    <property type="entry name" value="Sm-like ribonucleoproteins"/>
    <property type="match status" value="1"/>
</dbReference>
<dbReference type="OrthoDB" id="21539at2759"/>
<dbReference type="InterPro" id="IPR025768">
    <property type="entry name" value="TFG_box"/>
</dbReference>
<dbReference type="SMART" id="SM01271">
    <property type="entry name" value="LSM14"/>
    <property type="match status" value="1"/>
</dbReference>
<dbReference type="PROSITE" id="PS51536">
    <property type="entry name" value="TFG"/>
    <property type="match status" value="1"/>
</dbReference>
<evidence type="ECO:0000259" key="4">
    <source>
        <dbReference type="PROSITE" id="PS51513"/>
    </source>
</evidence>
<feature type="short sequence motif" description="TFG box" evidence="2">
    <location>
        <begin position="278"/>
        <end position="298"/>
    </location>
</feature>
<feature type="compositionally biased region" description="Low complexity" evidence="3">
    <location>
        <begin position="315"/>
        <end position="330"/>
    </location>
</feature>
<evidence type="ECO:0000259" key="5">
    <source>
        <dbReference type="PROSITE" id="PS51536"/>
    </source>
</evidence>
<evidence type="ECO:0000256" key="1">
    <source>
        <dbReference type="PROSITE-ProRule" id="PRU00846"/>
    </source>
</evidence>
<feature type="compositionally biased region" description="Pro residues" evidence="3">
    <location>
        <begin position="86"/>
        <end position="118"/>
    </location>
</feature>
<dbReference type="InterPro" id="IPR025761">
    <property type="entry name" value="FFD_box"/>
</dbReference>
<reference evidence="6 7" key="1">
    <citation type="journal article" date="2014" name="Genome Biol. Evol.">
        <title>The secreted proteins of Achlya hypogyna and Thraustotheca clavata identify the ancestral oomycete secretome and reveal gene acquisitions by horizontal gene transfer.</title>
        <authorList>
            <person name="Misner I."/>
            <person name="Blouin N."/>
            <person name="Leonard G."/>
            <person name="Richards T.A."/>
            <person name="Lane C.E."/>
        </authorList>
    </citation>
    <scope>NUCLEOTIDE SEQUENCE [LARGE SCALE GENOMIC DNA]</scope>
    <source>
        <strain evidence="6 7">ATCC 34112</strain>
    </source>
</reference>
<dbReference type="GO" id="GO:0034063">
    <property type="term" value="P:stress granule assembly"/>
    <property type="evidence" value="ECO:0007669"/>
    <property type="project" value="TreeGrafter"/>
</dbReference>
<feature type="region of interest" description="Disordered" evidence="3">
    <location>
        <begin position="83"/>
        <end position="197"/>
    </location>
</feature>
<organism evidence="6 7">
    <name type="scientific">Thraustotheca clavata</name>
    <dbReference type="NCBI Taxonomy" id="74557"/>
    <lineage>
        <taxon>Eukaryota</taxon>
        <taxon>Sar</taxon>
        <taxon>Stramenopiles</taxon>
        <taxon>Oomycota</taxon>
        <taxon>Saprolegniomycetes</taxon>
        <taxon>Saprolegniales</taxon>
        <taxon>Achlyaceae</taxon>
        <taxon>Thraustotheca</taxon>
    </lineage>
</organism>
<dbReference type="PROSITE" id="PS51513">
    <property type="entry name" value="FFD"/>
    <property type="match status" value="1"/>
</dbReference>
<evidence type="ECO:0008006" key="8">
    <source>
        <dbReference type="Google" id="ProtNLM"/>
    </source>
</evidence>
<feature type="domain" description="TFG box profile" evidence="5">
    <location>
        <begin position="278"/>
        <end position="298"/>
    </location>
</feature>
<feature type="short sequence motif" description="FFD box" evidence="1">
    <location>
        <begin position="255"/>
        <end position="270"/>
    </location>
</feature>
<dbReference type="Gene3D" id="2.30.30.100">
    <property type="match status" value="1"/>
</dbReference>